<feature type="transmembrane region" description="Helical" evidence="11">
    <location>
        <begin position="514"/>
        <end position="532"/>
    </location>
</feature>
<feature type="transmembrane region" description="Helical" evidence="11">
    <location>
        <begin position="83"/>
        <end position="108"/>
    </location>
</feature>
<feature type="transmembrane region" description="Helical" evidence="11">
    <location>
        <begin position="564"/>
        <end position="585"/>
    </location>
</feature>
<evidence type="ECO:0000256" key="3">
    <source>
        <dbReference type="ARBA" id="ARBA00007069"/>
    </source>
</evidence>
<gene>
    <name evidence="13" type="primary">pstC</name>
    <name evidence="13" type="ORF">HMPREF0620_1329</name>
</gene>
<feature type="transmembrane region" description="Helical" evidence="11">
    <location>
        <begin position="649"/>
        <end position="671"/>
    </location>
</feature>
<evidence type="ECO:0000256" key="4">
    <source>
        <dbReference type="ARBA" id="ARBA00022448"/>
    </source>
</evidence>
<dbReference type="NCBIfam" id="TIGR02138">
    <property type="entry name" value="phosphate_pstC"/>
    <property type="match status" value="1"/>
</dbReference>
<evidence type="ECO:0000256" key="5">
    <source>
        <dbReference type="ARBA" id="ARBA00022475"/>
    </source>
</evidence>
<feature type="transmembrane region" description="Helical" evidence="11">
    <location>
        <begin position="120"/>
        <end position="149"/>
    </location>
</feature>
<dbReference type="GO" id="GO:0005315">
    <property type="term" value="F:phosphate transmembrane transporter activity"/>
    <property type="evidence" value="ECO:0007669"/>
    <property type="project" value="InterPro"/>
</dbReference>
<feature type="region of interest" description="Disordered" evidence="10">
    <location>
        <begin position="320"/>
        <end position="368"/>
    </location>
</feature>
<dbReference type="InterPro" id="IPR005672">
    <property type="entry name" value="Phosphate_PstA"/>
</dbReference>
<dbReference type="Gene3D" id="1.10.3720.10">
    <property type="entry name" value="MetI-like"/>
    <property type="match status" value="2"/>
</dbReference>
<dbReference type="Pfam" id="PF00528">
    <property type="entry name" value="BPD_transp_1"/>
    <property type="match status" value="2"/>
</dbReference>
<keyword evidence="5" id="KW-1003">Cell membrane</keyword>
<name>E6K2U0_PARDN</name>
<evidence type="ECO:0000256" key="8">
    <source>
        <dbReference type="ARBA" id="ARBA00022989"/>
    </source>
</evidence>
<evidence type="ECO:0000313" key="13">
    <source>
        <dbReference type="EMBL" id="EFT82644.1"/>
    </source>
</evidence>
<keyword evidence="8 11" id="KW-1133">Transmembrane helix</keyword>
<feature type="transmembrane region" description="Helical" evidence="11">
    <location>
        <begin position="22"/>
        <end position="48"/>
    </location>
</feature>
<dbReference type="InterPro" id="IPR000515">
    <property type="entry name" value="MetI-like"/>
</dbReference>
<dbReference type="SUPFAM" id="SSF161098">
    <property type="entry name" value="MetI-like"/>
    <property type="match status" value="2"/>
</dbReference>
<keyword evidence="9 11" id="KW-0472">Membrane</keyword>
<dbReference type="PATRIC" id="fig|864564.6.peg.374"/>
<organism evidence="13 14">
    <name type="scientific">Parascardovia denticolens DSM 10105 = JCM 12538</name>
    <dbReference type="NCBI Taxonomy" id="864564"/>
    <lineage>
        <taxon>Bacteria</taxon>
        <taxon>Bacillati</taxon>
        <taxon>Actinomycetota</taxon>
        <taxon>Actinomycetes</taxon>
        <taxon>Bifidobacteriales</taxon>
        <taxon>Bifidobacteriaceae</taxon>
        <taxon>Parascardovia</taxon>
    </lineage>
</organism>
<dbReference type="NCBIfam" id="TIGR00974">
    <property type="entry name" value="3a0107s02c"/>
    <property type="match status" value="1"/>
</dbReference>
<dbReference type="InterPro" id="IPR011864">
    <property type="entry name" value="Phosphate_PstC"/>
</dbReference>
<comment type="function">
    <text evidence="1">Part of the binding-protein-dependent transport system for phosphate; probably responsible for the translocation of the substrate across the membrane.</text>
</comment>
<feature type="transmembrane region" description="Helical" evidence="11">
    <location>
        <begin position="390"/>
        <end position="411"/>
    </location>
</feature>
<dbReference type="CDD" id="cd06261">
    <property type="entry name" value="TM_PBP2"/>
    <property type="match status" value="2"/>
</dbReference>
<feature type="transmembrane region" description="Helical" evidence="11">
    <location>
        <begin position="175"/>
        <end position="195"/>
    </location>
</feature>
<comment type="caution">
    <text evidence="13">The sequence shown here is derived from an EMBL/GenBank/DDBJ whole genome shotgun (WGS) entry which is preliminary data.</text>
</comment>
<keyword evidence="7 11" id="KW-0812">Transmembrane</keyword>
<comment type="subcellular location">
    <subcellularLocation>
        <location evidence="2">Cell membrane</location>
        <topology evidence="2">Multi-pass membrane protein</topology>
    </subcellularLocation>
</comment>
<evidence type="ECO:0000256" key="9">
    <source>
        <dbReference type="ARBA" id="ARBA00023136"/>
    </source>
</evidence>
<feature type="domain" description="ABC transmembrane type-1" evidence="12">
    <location>
        <begin position="444"/>
        <end position="667"/>
    </location>
</feature>
<feature type="transmembrane region" description="Helical" evidence="11">
    <location>
        <begin position="482"/>
        <end position="508"/>
    </location>
</feature>
<feature type="domain" description="ABC transmembrane type-1" evidence="12">
    <location>
        <begin position="84"/>
        <end position="311"/>
    </location>
</feature>
<evidence type="ECO:0000256" key="6">
    <source>
        <dbReference type="ARBA" id="ARBA00022592"/>
    </source>
</evidence>
<evidence type="ECO:0000256" key="2">
    <source>
        <dbReference type="ARBA" id="ARBA00004651"/>
    </source>
</evidence>
<sequence length="682" mass="71796">MTSPLPKALHESAPKPSKKGDAIFRAFAMGSGILILGILAAVTVFLFIQAAPAFFGDRRQATETISSFCGGRTGNFWAFVGPLVFGTVISSALALLLAFFVAVGIALFISHYAPRRLSSLLSYVVDLLAAIPSVVYGLWGALVLVPHIYPVWKTINRLLGWIPLFGPQVSNPPRSIATVAVVLAVMILPIITSMARDIFQQAPVLQQEAALALGATKWETIKLAVLPFGKSGLVSASMLGLGRALGETMAVLMILSPGRTYGIDILRASSHQTIAANIAAQFPEADNVGVSTLIATGLVLFIITFLVNFLARRATAKTIGAGSSPAKGKGKGGKASEKGQGAEIAGKADKTGADQAAAPISSVPKPDFDKFTPTRSSLAGRKRFDRLMTVLIYTAFIIALIPLVSVLWTTVSQGAGRFNWYFLTHNMRGVVGGLYPYGGILHAMVGTLEITLAAMVISLPIGVMTSVYLVEYSHGGHLARAISFFVDVMSGIPSIVAGLFAYSFFSILLGPGTVNGLVGAVALSILMIPTVVRSTQEMLQIVPTDLREASYALGVTRSRTIVRVVLRTALPGIISGAILAIARVIGETAPLLIAAGFISSTNANLFSGRMTTLPVYVYNEYSQGLATCLVDARGAVPPTCVASIRMERAWAAALALILLVLVLNAIGRLVARAFAPKGSAKS</sequence>
<protein>
    <submittedName>
        <fullName evidence="13">Phosphate ABC transporter, permease protein PstC</fullName>
    </submittedName>
</protein>
<evidence type="ECO:0000256" key="1">
    <source>
        <dbReference type="ARBA" id="ARBA00003510"/>
    </source>
</evidence>
<dbReference type="KEGG" id="pdo:PSDT_0342"/>
<dbReference type="EMBL" id="AEON01000002">
    <property type="protein sequence ID" value="EFT82644.1"/>
    <property type="molecule type" value="Genomic_DNA"/>
</dbReference>
<reference evidence="13 14" key="1">
    <citation type="submission" date="2010-12" db="EMBL/GenBank/DDBJ databases">
        <authorList>
            <person name="Muzny D."/>
            <person name="Qin X."/>
            <person name="Buhay C."/>
            <person name="Dugan-Rocha S."/>
            <person name="Ding Y."/>
            <person name="Chen G."/>
            <person name="Hawes A."/>
            <person name="Holder M."/>
            <person name="Jhangiani S."/>
            <person name="Johnson A."/>
            <person name="Khan Z."/>
            <person name="Li Z."/>
            <person name="Liu W."/>
            <person name="Liu X."/>
            <person name="Perez L."/>
            <person name="Shen H."/>
            <person name="Wang Q."/>
            <person name="Watt J."/>
            <person name="Xi L."/>
            <person name="Xin Y."/>
            <person name="Zhou J."/>
            <person name="Deng J."/>
            <person name="Jiang H."/>
            <person name="Liu Y."/>
            <person name="Qu J."/>
            <person name="Song X.-Z."/>
            <person name="Zhang L."/>
            <person name="Villasana D."/>
            <person name="Johnson A."/>
            <person name="Liu J."/>
            <person name="Liyanage D."/>
            <person name="Lorensuhewa L."/>
            <person name="Robinson T."/>
            <person name="Song A."/>
            <person name="Song B.-B."/>
            <person name="Dinh H."/>
            <person name="Thornton R."/>
            <person name="Coyle M."/>
            <person name="Francisco L."/>
            <person name="Jackson L."/>
            <person name="Javaid M."/>
            <person name="Korchina V."/>
            <person name="Kovar C."/>
            <person name="Mata R."/>
            <person name="Mathew T."/>
            <person name="Ngo R."/>
            <person name="Nguyen L."/>
            <person name="Nguyen N."/>
            <person name="Okwuonu G."/>
            <person name="Ongeri F."/>
            <person name="Pham C."/>
            <person name="Simmons D."/>
            <person name="Wilczek-Boney K."/>
            <person name="Hale W."/>
            <person name="Jakkamsetti A."/>
            <person name="Pham P."/>
            <person name="Ruth R."/>
            <person name="San Lucas F."/>
            <person name="Warren J."/>
            <person name="Zhang J."/>
            <person name="Zhao Z."/>
            <person name="Zhou C."/>
            <person name="Zhu D."/>
            <person name="Lee S."/>
            <person name="Bess C."/>
            <person name="Blankenburg K."/>
            <person name="Forbes L."/>
            <person name="Fu Q."/>
            <person name="Gubbala S."/>
            <person name="Hirani K."/>
            <person name="Jayaseelan J.C."/>
            <person name="Lara F."/>
            <person name="Munidasa M."/>
            <person name="Palculict T."/>
            <person name="Patil S."/>
            <person name="Pu L.-L."/>
            <person name="Saada N."/>
            <person name="Tang L."/>
            <person name="Weissenberger G."/>
            <person name="Zhu Y."/>
            <person name="Hemphill L."/>
            <person name="Shang Y."/>
            <person name="Youmans B."/>
            <person name="Ayvaz T."/>
            <person name="Ross M."/>
            <person name="Santibanez J."/>
            <person name="Aqrawi P."/>
            <person name="Gross S."/>
            <person name="Joshi V."/>
            <person name="Fowler G."/>
            <person name="Nazareth L."/>
            <person name="Reid J."/>
            <person name="Worley K."/>
            <person name="Petrosino J."/>
            <person name="Highlander S."/>
            <person name="Gibbs R."/>
        </authorList>
    </citation>
    <scope>NUCLEOTIDE SEQUENCE [LARGE SCALE GENOMIC DNA]</scope>
    <source>
        <strain evidence="13 14">DSM 10105</strain>
    </source>
</reference>
<keyword evidence="14" id="KW-1185">Reference proteome</keyword>
<dbReference type="GO" id="GO:0005886">
    <property type="term" value="C:plasma membrane"/>
    <property type="evidence" value="ECO:0007669"/>
    <property type="project" value="UniProtKB-SubCell"/>
</dbReference>
<dbReference type="AlphaFoldDB" id="E6K2U0"/>
<dbReference type="PROSITE" id="PS50928">
    <property type="entry name" value="ABC_TM1"/>
    <property type="match status" value="2"/>
</dbReference>
<accession>E6K2U0</accession>
<dbReference type="PANTHER" id="PTHR30425:SF1">
    <property type="entry name" value="PHOSPHATE TRANSPORT SYSTEM PERMEASE PROTEIN PSTC"/>
    <property type="match status" value="1"/>
</dbReference>
<evidence type="ECO:0000259" key="12">
    <source>
        <dbReference type="PROSITE" id="PS50928"/>
    </source>
</evidence>
<dbReference type="PANTHER" id="PTHR30425">
    <property type="entry name" value="PHOSPHATE TRANSPORT SYSTEM PERMEASE PROTEIN PST"/>
    <property type="match status" value="1"/>
</dbReference>
<dbReference type="eggNOG" id="COG0581">
    <property type="taxonomic scope" value="Bacteria"/>
</dbReference>
<dbReference type="eggNOG" id="COG0573">
    <property type="taxonomic scope" value="Bacteria"/>
</dbReference>
<keyword evidence="6" id="KW-0592">Phosphate transport</keyword>
<keyword evidence="4" id="KW-0813">Transport</keyword>
<evidence type="ECO:0000256" key="7">
    <source>
        <dbReference type="ARBA" id="ARBA00022692"/>
    </source>
</evidence>
<dbReference type="HOGENOM" id="CLU_403257_0_0_11"/>
<dbReference type="InterPro" id="IPR051124">
    <property type="entry name" value="Phosphate_Transport_Permease"/>
</dbReference>
<evidence type="ECO:0000256" key="10">
    <source>
        <dbReference type="SAM" id="MobiDB-lite"/>
    </source>
</evidence>
<feature type="transmembrane region" description="Helical" evidence="11">
    <location>
        <begin position="290"/>
        <end position="311"/>
    </location>
</feature>
<dbReference type="InterPro" id="IPR035906">
    <property type="entry name" value="MetI-like_sf"/>
</dbReference>
<proteinExistence type="inferred from homology"/>
<dbReference type="Proteomes" id="UP000004946">
    <property type="component" value="Chromosome"/>
</dbReference>
<evidence type="ECO:0000313" key="14">
    <source>
        <dbReference type="Proteomes" id="UP000004946"/>
    </source>
</evidence>
<evidence type="ECO:0000256" key="11">
    <source>
        <dbReference type="SAM" id="Phobius"/>
    </source>
</evidence>
<dbReference type="GO" id="GO:0035435">
    <property type="term" value="P:phosphate ion transmembrane transport"/>
    <property type="evidence" value="ECO:0007669"/>
    <property type="project" value="InterPro"/>
</dbReference>
<feature type="transmembrane region" description="Helical" evidence="11">
    <location>
        <begin position="450"/>
        <end position="470"/>
    </location>
</feature>
<comment type="similarity">
    <text evidence="3">Belongs to the binding-protein-dependent transport system permease family. CysTW subfamily.</text>
</comment>